<comment type="caution">
    <text evidence="2">The sequence shown here is derived from an EMBL/GenBank/DDBJ whole genome shotgun (WGS) entry which is preliminary data.</text>
</comment>
<feature type="region of interest" description="Disordered" evidence="1">
    <location>
        <begin position="52"/>
        <end position="71"/>
    </location>
</feature>
<evidence type="ECO:0000256" key="1">
    <source>
        <dbReference type="SAM" id="MobiDB-lite"/>
    </source>
</evidence>
<reference evidence="2 3" key="1">
    <citation type="journal article" date="2020" name="G3 (Bethesda)">
        <title>Improved Reference Genome for Cyclotella cryptica CCMP332, a Model for Cell Wall Morphogenesis, Salinity Adaptation, and Lipid Production in Diatoms (Bacillariophyta).</title>
        <authorList>
            <person name="Roberts W.R."/>
            <person name="Downey K.M."/>
            <person name="Ruck E.C."/>
            <person name="Traller J.C."/>
            <person name="Alverson A.J."/>
        </authorList>
    </citation>
    <scope>NUCLEOTIDE SEQUENCE [LARGE SCALE GENOMIC DNA]</scope>
    <source>
        <strain evidence="2 3">CCMP332</strain>
    </source>
</reference>
<organism evidence="2 3">
    <name type="scientific">Cyclotella cryptica</name>
    <dbReference type="NCBI Taxonomy" id="29204"/>
    <lineage>
        <taxon>Eukaryota</taxon>
        <taxon>Sar</taxon>
        <taxon>Stramenopiles</taxon>
        <taxon>Ochrophyta</taxon>
        <taxon>Bacillariophyta</taxon>
        <taxon>Coscinodiscophyceae</taxon>
        <taxon>Thalassiosirophycidae</taxon>
        <taxon>Stephanodiscales</taxon>
        <taxon>Stephanodiscaceae</taxon>
        <taxon>Cyclotella</taxon>
    </lineage>
</organism>
<name>A0ABD3Q592_9STRA</name>
<dbReference type="AlphaFoldDB" id="A0ABD3Q592"/>
<dbReference type="EMBL" id="JABMIG020000072">
    <property type="protein sequence ID" value="KAL3795325.1"/>
    <property type="molecule type" value="Genomic_DNA"/>
</dbReference>
<proteinExistence type="predicted"/>
<evidence type="ECO:0000313" key="2">
    <source>
        <dbReference type="EMBL" id="KAL3795325.1"/>
    </source>
</evidence>
<protein>
    <submittedName>
        <fullName evidence="2">Uncharacterized protein</fullName>
    </submittedName>
</protein>
<keyword evidence="3" id="KW-1185">Reference proteome</keyword>
<evidence type="ECO:0000313" key="3">
    <source>
        <dbReference type="Proteomes" id="UP001516023"/>
    </source>
</evidence>
<dbReference type="Proteomes" id="UP001516023">
    <property type="component" value="Unassembled WGS sequence"/>
</dbReference>
<gene>
    <name evidence="2" type="ORF">HJC23_009498</name>
</gene>
<accession>A0ABD3Q592</accession>
<sequence length="255" mass="27696">MSRYAWHPLHAPSLPTHAVASKIALIGPIGKCLETAVYELCDEDDAAEDGCNSDNGIDSSGSAVAETDSASELVHCPGPIPSKNDVDGSNKAPRSSYKLYPLKNAMDQAMAASILESYGHFVANTVFDNRKKTQSPSSTKDQLFTSPSLTAPAALLRGEIDHYNRIGGQWRVVVKNAILTSRNMAQVDNGRDGRGQRTRLMLDWDSKGASASNCLNAETGYDCINAATKKRKPKDREDSYHFKGKVQILAYDDDT</sequence>
<feature type="compositionally biased region" description="Polar residues" evidence="1">
    <location>
        <begin position="52"/>
        <end position="62"/>
    </location>
</feature>